<dbReference type="OrthoDB" id="10281440at2759"/>
<organism evidence="1 2">
    <name type="scientific">Dactylonectria estremocensis</name>
    <dbReference type="NCBI Taxonomy" id="1079267"/>
    <lineage>
        <taxon>Eukaryota</taxon>
        <taxon>Fungi</taxon>
        <taxon>Dikarya</taxon>
        <taxon>Ascomycota</taxon>
        <taxon>Pezizomycotina</taxon>
        <taxon>Sordariomycetes</taxon>
        <taxon>Hypocreomycetidae</taxon>
        <taxon>Hypocreales</taxon>
        <taxon>Nectriaceae</taxon>
        <taxon>Dactylonectria</taxon>
    </lineage>
</organism>
<sequence>LGRQELDIDSTSVVHGMKASILCFLGAYSTTQVYDQPLPNNTFHESVLKH</sequence>
<evidence type="ECO:0000313" key="1">
    <source>
        <dbReference type="EMBL" id="KAH7110427.1"/>
    </source>
</evidence>
<keyword evidence="2" id="KW-1185">Reference proteome</keyword>
<proteinExistence type="predicted"/>
<dbReference type="Proteomes" id="UP000717696">
    <property type="component" value="Unassembled WGS sequence"/>
</dbReference>
<feature type="non-terminal residue" evidence="1">
    <location>
        <position position="50"/>
    </location>
</feature>
<gene>
    <name evidence="1" type="ORF">B0J13DRAFT_408436</name>
</gene>
<protein>
    <submittedName>
        <fullName evidence="1">Uncharacterized protein</fullName>
    </submittedName>
</protein>
<evidence type="ECO:0000313" key="2">
    <source>
        <dbReference type="Proteomes" id="UP000717696"/>
    </source>
</evidence>
<feature type="non-terminal residue" evidence="1">
    <location>
        <position position="1"/>
    </location>
</feature>
<dbReference type="EMBL" id="JAGMUU010000063">
    <property type="protein sequence ID" value="KAH7110427.1"/>
    <property type="molecule type" value="Genomic_DNA"/>
</dbReference>
<comment type="caution">
    <text evidence="1">The sequence shown here is derived from an EMBL/GenBank/DDBJ whole genome shotgun (WGS) entry which is preliminary data.</text>
</comment>
<dbReference type="AlphaFoldDB" id="A0A9P9D0X9"/>
<reference evidence="1" key="1">
    <citation type="journal article" date="2021" name="Nat. Commun.">
        <title>Genetic determinants of endophytism in the Arabidopsis root mycobiome.</title>
        <authorList>
            <person name="Mesny F."/>
            <person name="Miyauchi S."/>
            <person name="Thiergart T."/>
            <person name="Pickel B."/>
            <person name="Atanasova L."/>
            <person name="Karlsson M."/>
            <person name="Huettel B."/>
            <person name="Barry K.W."/>
            <person name="Haridas S."/>
            <person name="Chen C."/>
            <person name="Bauer D."/>
            <person name="Andreopoulos W."/>
            <person name="Pangilinan J."/>
            <person name="LaButti K."/>
            <person name="Riley R."/>
            <person name="Lipzen A."/>
            <person name="Clum A."/>
            <person name="Drula E."/>
            <person name="Henrissat B."/>
            <person name="Kohler A."/>
            <person name="Grigoriev I.V."/>
            <person name="Martin F.M."/>
            <person name="Hacquard S."/>
        </authorList>
    </citation>
    <scope>NUCLEOTIDE SEQUENCE</scope>
    <source>
        <strain evidence="1">MPI-CAGE-AT-0021</strain>
    </source>
</reference>
<name>A0A9P9D0X9_9HYPO</name>
<accession>A0A9P9D0X9</accession>